<feature type="chain" id="PRO_5042532023" description="T6SS Phospholipase effector Tle1-like catalytic domain-containing protein" evidence="2">
    <location>
        <begin position="19"/>
        <end position="665"/>
    </location>
</feature>
<feature type="domain" description="T6SS Phospholipase effector Tle1-like catalytic" evidence="3">
    <location>
        <begin position="269"/>
        <end position="559"/>
    </location>
</feature>
<dbReference type="Pfam" id="PF09994">
    <property type="entry name" value="T6SS_Tle1-like_cat"/>
    <property type="match status" value="1"/>
</dbReference>
<gene>
    <name evidence="4" type="ORF">KGF56_001010</name>
</gene>
<keyword evidence="2" id="KW-0732">Signal</keyword>
<proteinExistence type="inferred from homology"/>
<organism evidence="4 5">
    <name type="scientific">Candida oxycetoniae</name>
    <dbReference type="NCBI Taxonomy" id="497107"/>
    <lineage>
        <taxon>Eukaryota</taxon>
        <taxon>Fungi</taxon>
        <taxon>Dikarya</taxon>
        <taxon>Ascomycota</taxon>
        <taxon>Saccharomycotina</taxon>
        <taxon>Pichiomycetes</taxon>
        <taxon>Debaryomycetaceae</taxon>
        <taxon>Candida/Lodderomyces clade</taxon>
        <taxon>Candida</taxon>
    </lineage>
</organism>
<dbReference type="InterPro" id="IPR053088">
    <property type="entry name" value="Beta-glucosidase/SUN-like"/>
</dbReference>
<reference evidence="4" key="1">
    <citation type="journal article" date="2022" name="DNA Res.">
        <title>Genome analysis of five recently described species of the CUG-Ser clade uncovers Candida theae as a new hybrid lineage with pathogenic potential in the Candida parapsilosis species complex.</title>
        <authorList>
            <person name="Mixao V."/>
            <person name="Del Olmo V."/>
            <person name="Hegedusova E."/>
            <person name="Saus E."/>
            <person name="Pryszcz L."/>
            <person name="Cillingova A."/>
            <person name="Nosek J."/>
            <person name="Gabaldon T."/>
        </authorList>
    </citation>
    <scope>NUCLEOTIDE SEQUENCE</scope>
    <source>
        <strain evidence="4">CBS 10844</strain>
    </source>
</reference>
<evidence type="ECO:0000259" key="3">
    <source>
        <dbReference type="Pfam" id="PF09994"/>
    </source>
</evidence>
<dbReference type="Pfam" id="PF03856">
    <property type="entry name" value="SUN"/>
    <property type="match status" value="1"/>
</dbReference>
<name>A0AAI9SZR9_9ASCO</name>
<comment type="similarity">
    <text evidence="1">Belongs to the SUN family.</text>
</comment>
<evidence type="ECO:0000256" key="2">
    <source>
        <dbReference type="SAM" id="SignalP"/>
    </source>
</evidence>
<dbReference type="EMBL" id="JAHUZD010000025">
    <property type="protein sequence ID" value="KAI3406168.2"/>
    <property type="molecule type" value="Genomic_DNA"/>
</dbReference>
<sequence>MMYSRLSFTAFVVSATLANPIVKCPFPETLGLVAVAKDGANAGWAMSPDEPCVPGKYCPYACPPGQLMNQWDPSATTYSYPSSMNGGFFCNPDGSLTKPFTDRDLCIDGEGTVSVVNQADKEVAFCQTVLPGNEAMLIPTKVDAGNEQVLAVPNPSYYAGTGAHYYINPPGVSTEEGCVWGTADKEIGNWSPYIAGMNMDNEANTYVTIGVNPKHIDDFNGKTPSFGVRIVCDNPDECNGLPCEINPKNGYNKASGVSAGNSLNADYYGTDNEFGPKPFTNVLKFFQMLEKNNTNQICYYQSGIGSSFKAESSNIKEENFLSSRYDKLNSKIDAMVAFTLKKHVLDAYEFLVKFFSKNDKIYIFGFSRGSFTARIVAGMIELVGLVYTGSTDAISMAWDIYNNWEQAGQPYSENMTFTMAQEFKQTFSRSDVEIHFMGLWDTINSVGFLWDRMFPFTVRSCNVNHIRHAVSIDERRSKYKQQLFAPEKETCFEDEDAECSTCNSRTTQTSLISLNSIGDIIRHLIGKKPESARKPRHHDDLVEVFFPGDHADIGGGRENYYGEWKRVFTPNMGQCRVIPENCVVHWSLFYRLHYIRDYNPPNIHSLSFSDLFLQSMLEFKQFTFNELQEYASQLTFHKIKDDWNCDIWKKIPDELSDALNDNPDL</sequence>
<dbReference type="PANTHER" id="PTHR31654">
    <property type="entry name" value="SECRETED BETA-GLUCOSIDASE ADG3-RELATED"/>
    <property type="match status" value="1"/>
</dbReference>
<comment type="caution">
    <text evidence="4">The sequence shown here is derived from an EMBL/GenBank/DDBJ whole genome shotgun (WGS) entry which is preliminary data.</text>
</comment>
<dbReference type="RefSeq" id="XP_049181913.1">
    <property type="nucleotide sequence ID" value="XM_049322088.1"/>
</dbReference>
<dbReference type="GeneID" id="73378627"/>
<dbReference type="Proteomes" id="UP001202479">
    <property type="component" value="Unassembled WGS sequence"/>
</dbReference>
<evidence type="ECO:0000313" key="5">
    <source>
        <dbReference type="Proteomes" id="UP001202479"/>
    </source>
</evidence>
<keyword evidence="5" id="KW-1185">Reference proteome</keyword>
<dbReference type="InterPro" id="IPR005556">
    <property type="entry name" value="SUN"/>
</dbReference>
<dbReference type="InterPro" id="IPR018712">
    <property type="entry name" value="Tle1-like_cat"/>
</dbReference>
<dbReference type="AlphaFoldDB" id="A0AAI9SZR9"/>
<evidence type="ECO:0000256" key="1">
    <source>
        <dbReference type="ARBA" id="ARBA00010579"/>
    </source>
</evidence>
<accession>A0AAI9SZR9</accession>
<dbReference type="PANTHER" id="PTHR31654:SF0">
    <property type="entry name" value="SECRETED BETA-GLUCOSIDASE ADG3-RELATED"/>
    <property type="match status" value="1"/>
</dbReference>
<dbReference type="SUPFAM" id="SSF53474">
    <property type="entry name" value="alpha/beta-Hydrolases"/>
    <property type="match status" value="1"/>
</dbReference>
<protein>
    <recommendedName>
        <fullName evidence="3">T6SS Phospholipase effector Tle1-like catalytic domain-containing protein</fullName>
    </recommendedName>
</protein>
<feature type="signal peptide" evidence="2">
    <location>
        <begin position="1"/>
        <end position="18"/>
    </location>
</feature>
<evidence type="ECO:0000313" key="4">
    <source>
        <dbReference type="EMBL" id="KAI3406168.2"/>
    </source>
</evidence>
<dbReference type="InterPro" id="IPR029058">
    <property type="entry name" value="AB_hydrolase_fold"/>
</dbReference>